<proteinExistence type="predicted"/>
<feature type="transmembrane region" description="Helical" evidence="1">
    <location>
        <begin position="12"/>
        <end position="35"/>
    </location>
</feature>
<protein>
    <submittedName>
        <fullName evidence="2">Uncharacterized protein</fullName>
    </submittedName>
</protein>
<comment type="caution">
    <text evidence="2">The sequence shown here is derived from an EMBL/GenBank/DDBJ whole genome shotgun (WGS) entry which is preliminary data.</text>
</comment>
<organism evidence="2 3">
    <name type="scientific">Clostridium estertheticum</name>
    <dbReference type="NCBI Taxonomy" id="238834"/>
    <lineage>
        <taxon>Bacteria</taxon>
        <taxon>Bacillati</taxon>
        <taxon>Bacillota</taxon>
        <taxon>Clostridia</taxon>
        <taxon>Eubacteriales</taxon>
        <taxon>Clostridiaceae</taxon>
        <taxon>Clostridium</taxon>
    </lineage>
</organism>
<accession>A0A7Y3SXS3</accession>
<evidence type="ECO:0000313" key="3">
    <source>
        <dbReference type="Proteomes" id="UP000531659"/>
    </source>
</evidence>
<dbReference type="Proteomes" id="UP000531659">
    <property type="component" value="Unassembled WGS sequence"/>
</dbReference>
<dbReference type="EMBL" id="JABEYB010000008">
    <property type="protein sequence ID" value="NNU76567.1"/>
    <property type="molecule type" value="Genomic_DNA"/>
</dbReference>
<evidence type="ECO:0000256" key="1">
    <source>
        <dbReference type="SAM" id="Phobius"/>
    </source>
</evidence>
<reference evidence="2 3" key="1">
    <citation type="submission" date="2020-05" db="EMBL/GenBank/DDBJ databases">
        <title>Complete genome of Clostridium estertheticum subspecies estertheticum, isolated from Vacuum packed lamb meat from New Zealand imported to Switzerland.</title>
        <authorList>
            <person name="Wambui J."/>
            <person name="Stevens M.J.A."/>
            <person name="Stephan R."/>
        </authorList>
    </citation>
    <scope>NUCLEOTIDE SEQUENCE [LARGE SCALE GENOMIC DNA]</scope>
    <source>
        <strain evidence="2 3">CEST001</strain>
    </source>
</reference>
<evidence type="ECO:0000313" key="2">
    <source>
        <dbReference type="EMBL" id="NNU76567.1"/>
    </source>
</evidence>
<dbReference type="RefSeq" id="WP_171297248.1">
    <property type="nucleotide sequence ID" value="NZ_CP087102.1"/>
</dbReference>
<gene>
    <name evidence="2" type="ORF">HLQ16_11550</name>
</gene>
<keyword evidence="1" id="KW-0472">Membrane</keyword>
<dbReference type="AlphaFoldDB" id="A0A7Y3SXS3"/>
<name>A0A7Y3SXS3_9CLOT</name>
<keyword evidence="1" id="KW-1133">Transmembrane helix</keyword>
<sequence>MVEIEILKILNLILGVSIILLCLLVFAIGSVLIHYSLIYYGEHKKIELEVLRKKGI</sequence>
<keyword evidence="1" id="KW-0812">Transmembrane</keyword>